<keyword evidence="6" id="KW-0539">Nucleus</keyword>
<feature type="compositionally biased region" description="Low complexity" evidence="7">
    <location>
        <begin position="61"/>
        <end position="79"/>
    </location>
</feature>
<keyword evidence="2" id="KW-0862">Zinc</keyword>
<feature type="domain" description="Zn(2)-C6 fungal-type" evidence="8">
    <location>
        <begin position="2"/>
        <end position="33"/>
    </location>
</feature>
<feature type="compositionally biased region" description="Polar residues" evidence="7">
    <location>
        <begin position="110"/>
        <end position="120"/>
    </location>
</feature>
<evidence type="ECO:0000256" key="4">
    <source>
        <dbReference type="ARBA" id="ARBA00023125"/>
    </source>
</evidence>
<evidence type="ECO:0000256" key="3">
    <source>
        <dbReference type="ARBA" id="ARBA00023015"/>
    </source>
</evidence>
<dbReference type="OrthoDB" id="5575144at2759"/>
<reference evidence="9 10" key="1">
    <citation type="journal article" date="2012" name="BMC Genomics">
        <title>Comparative genomics of the white-rot fungi, Phanerochaete carnosa and P. chrysosporium, to elucidate the genetic basis of the distinct wood types they colonize.</title>
        <authorList>
            <person name="Suzuki H."/>
            <person name="MacDonald J."/>
            <person name="Syed K."/>
            <person name="Salamov A."/>
            <person name="Hori C."/>
            <person name="Aerts A."/>
            <person name="Henrissat B."/>
            <person name="Wiebenga A."/>
            <person name="vanKuyk P.A."/>
            <person name="Barry K."/>
            <person name="Lindquist E."/>
            <person name="LaButti K."/>
            <person name="Lapidus A."/>
            <person name="Lucas S."/>
            <person name="Coutinho P."/>
            <person name="Gong Y."/>
            <person name="Samejima M."/>
            <person name="Mahadevan R."/>
            <person name="Abou-Zaid M."/>
            <person name="de Vries R.P."/>
            <person name="Igarashi K."/>
            <person name="Yadav J.S."/>
            <person name="Grigoriev I.V."/>
            <person name="Master E.R."/>
        </authorList>
    </citation>
    <scope>NUCLEOTIDE SEQUENCE [LARGE SCALE GENOMIC DNA]</scope>
    <source>
        <strain evidence="9 10">HHB-10118-sp</strain>
    </source>
</reference>
<evidence type="ECO:0000313" key="9">
    <source>
        <dbReference type="EMBL" id="EKM57648.1"/>
    </source>
</evidence>
<dbReference type="EMBL" id="JH930470">
    <property type="protein sequence ID" value="EKM57648.1"/>
    <property type="molecule type" value="Genomic_DNA"/>
</dbReference>
<protein>
    <recommendedName>
        <fullName evidence="8">Zn(2)-C6 fungal-type domain-containing protein</fullName>
    </recommendedName>
</protein>
<dbReference type="AlphaFoldDB" id="K5W1B5"/>
<feature type="region of interest" description="Disordered" evidence="7">
    <location>
        <begin position="101"/>
        <end position="122"/>
    </location>
</feature>
<name>K5W1B5_PHACS</name>
<dbReference type="RefSeq" id="XP_007392996.1">
    <property type="nucleotide sequence ID" value="XM_007392934.1"/>
</dbReference>
<dbReference type="InParanoid" id="K5W1B5"/>
<feature type="compositionally biased region" description="Polar residues" evidence="7">
    <location>
        <begin position="218"/>
        <end position="229"/>
    </location>
</feature>
<keyword evidence="5" id="KW-0804">Transcription</keyword>
<feature type="compositionally biased region" description="Basic residues" evidence="7">
    <location>
        <begin position="37"/>
        <end position="53"/>
    </location>
</feature>
<dbReference type="STRING" id="650164.K5W1B5"/>
<feature type="region of interest" description="Disordered" evidence="7">
    <location>
        <begin position="33"/>
        <end position="79"/>
    </location>
</feature>
<organism evidence="9 10">
    <name type="scientific">Phanerochaete carnosa (strain HHB-10118-sp)</name>
    <name type="common">White-rot fungus</name>
    <name type="synonym">Peniophora carnosa</name>
    <dbReference type="NCBI Taxonomy" id="650164"/>
    <lineage>
        <taxon>Eukaryota</taxon>
        <taxon>Fungi</taxon>
        <taxon>Dikarya</taxon>
        <taxon>Basidiomycota</taxon>
        <taxon>Agaricomycotina</taxon>
        <taxon>Agaricomycetes</taxon>
        <taxon>Polyporales</taxon>
        <taxon>Phanerochaetaceae</taxon>
        <taxon>Phanerochaete</taxon>
    </lineage>
</organism>
<dbReference type="KEGG" id="pco:PHACADRAFT_251386"/>
<evidence type="ECO:0000313" key="10">
    <source>
        <dbReference type="Proteomes" id="UP000008370"/>
    </source>
</evidence>
<feature type="region of interest" description="Disordered" evidence="7">
    <location>
        <begin position="150"/>
        <end position="249"/>
    </location>
</feature>
<keyword evidence="4" id="KW-0238">DNA-binding</keyword>
<dbReference type="InterPro" id="IPR001138">
    <property type="entry name" value="Zn2Cys6_DnaBD"/>
</dbReference>
<dbReference type="GO" id="GO:0000981">
    <property type="term" value="F:DNA-binding transcription factor activity, RNA polymerase II-specific"/>
    <property type="evidence" value="ECO:0007669"/>
    <property type="project" value="InterPro"/>
</dbReference>
<proteinExistence type="predicted"/>
<evidence type="ECO:0000256" key="7">
    <source>
        <dbReference type="SAM" id="MobiDB-lite"/>
    </source>
</evidence>
<dbReference type="GeneID" id="18915211"/>
<dbReference type="PANTHER" id="PTHR47659">
    <property type="entry name" value="ZN(II)2CYS6 TRANSCRIPTION FACTOR (EUROFUNG)-RELATED"/>
    <property type="match status" value="1"/>
</dbReference>
<dbReference type="HOGENOM" id="CLU_040323_0_0_1"/>
<feature type="compositionally biased region" description="Low complexity" evidence="7">
    <location>
        <begin position="194"/>
        <end position="212"/>
    </location>
</feature>
<sequence length="249" mass="25706">MACTNCAAACKRCDDSRPCERCQKYGLADSCVDGQRKERKKGIKRGPYKRKAKPANGEGIPASPSAAGEGEASAVSAPYAAPPPPEAYYPYYYPHAAFAPPPHDGPSHGEGSTNGNTHPMHQTYFPLHPAVYPQYTPYAHAPPVPYAAPPAVISPPPADANTKSPRAGHESGAESVSKGKKKARAKTGESPAKGKTATNEANGTNGTNGTNGVEAHGNATNGFQTTAGQPSYDLPGAGSGNDGHMVPSV</sequence>
<dbReference type="GO" id="GO:0008270">
    <property type="term" value="F:zinc ion binding"/>
    <property type="evidence" value="ECO:0007669"/>
    <property type="project" value="InterPro"/>
</dbReference>
<dbReference type="GO" id="GO:0003677">
    <property type="term" value="F:DNA binding"/>
    <property type="evidence" value="ECO:0007669"/>
    <property type="project" value="UniProtKB-KW"/>
</dbReference>
<dbReference type="PANTHER" id="PTHR47659:SF7">
    <property type="entry name" value="FUNGAL TRANSCRIPTIONAL REGULATORY PROTEIN, N-TERMINAL DOMAIN-CONTAINING PROTEIN"/>
    <property type="match status" value="1"/>
</dbReference>
<keyword evidence="1" id="KW-0479">Metal-binding</keyword>
<keyword evidence="3" id="KW-0805">Transcription regulation</keyword>
<evidence type="ECO:0000256" key="2">
    <source>
        <dbReference type="ARBA" id="ARBA00022833"/>
    </source>
</evidence>
<evidence type="ECO:0000256" key="6">
    <source>
        <dbReference type="ARBA" id="ARBA00023242"/>
    </source>
</evidence>
<dbReference type="PROSITE" id="PS50048">
    <property type="entry name" value="ZN2_CY6_FUNGAL_2"/>
    <property type="match status" value="1"/>
</dbReference>
<gene>
    <name evidence="9" type="ORF">PHACADRAFT_251386</name>
</gene>
<keyword evidence="10" id="KW-1185">Reference proteome</keyword>
<accession>K5W1B5</accession>
<evidence type="ECO:0000256" key="1">
    <source>
        <dbReference type="ARBA" id="ARBA00022723"/>
    </source>
</evidence>
<dbReference type="InterPro" id="IPR050335">
    <property type="entry name" value="ERT1_acuK_gluconeogen_tf"/>
</dbReference>
<dbReference type="Proteomes" id="UP000008370">
    <property type="component" value="Unassembled WGS sequence"/>
</dbReference>
<evidence type="ECO:0000259" key="8">
    <source>
        <dbReference type="PROSITE" id="PS50048"/>
    </source>
</evidence>
<evidence type="ECO:0000256" key="5">
    <source>
        <dbReference type="ARBA" id="ARBA00023163"/>
    </source>
</evidence>